<feature type="transmembrane region" description="Helical" evidence="6">
    <location>
        <begin position="287"/>
        <end position="304"/>
    </location>
</feature>
<feature type="transmembrane region" description="Helical" evidence="6">
    <location>
        <begin position="110"/>
        <end position="132"/>
    </location>
</feature>
<dbReference type="STRING" id="930129.SAMN05216352_12144"/>
<dbReference type="SUPFAM" id="SSF103481">
    <property type="entry name" value="Multidrug resistance efflux transporter EmrE"/>
    <property type="match status" value="2"/>
</dbReference>
<protein>
    <submittedName>
        <fullName evidence="8">Threonine/homoserine efflux transporter RhtA</fullName>
    </submittedName>
</protein>
<feature type="transmembrane region" description="Helical" evidence="6">
    <location>
        <begin position="200"/>
        <end position="219"/>
    </location>
</feature>
<dbReference type="Proteomes" id="UP000199017">
    <property type="component" value="Unassembled WGS sequence"/>
</dbReference>
<dbReference type="PANTHER" id="PTHR32322:SF2">
    <property type="entry name" value="EAMA DOMAIN-CONTAINING PROTEIN"/>
    <property type="match status" value="1"/>
</dbReference>
<gene>
    <name evidence="8" type="ORF">SAMN05216352_12144</name>
</gene>
<evidence type="ECO:0000259" key="7">
    <source>
        <dbReference type="Pfam" id="PF00892"/>
    </source>
</evidence>
<dbReference type="PROSITE" id="PS51257">
    <property type="entry name" value="PROKAR_LIPOPROTEIN"/>
    <property type="match status" value="1"/>
</dbReference>
<dbReference type="InterPro" id="IPR000620">
    <property type="entry name" value="EamA_dom"/>
</dbReference>
<name>A0A1G8QR13_9BACI</name>
<keyword evidence="3 6" id="KW-0812">Transmembrane</keyword>
<evidence type="ECO:0000256" key="5">
    <source>
        <dbReference type="ARBA" id="ARBA00023136"/>
    </source>
</evidence>
<comment type="similarity">
    <text evidence="2">Belongs to the EamA transporter family.</text>
</comment>
<evidence type="ECO:0000313" key="8">
    <source>
        <dbReference type="EMBL" id="SDJ07162.1"/>
    </source>
</evidence>
<sequence>MMGVPRGLTGVDAVKKRILNLRVYLVTIAGAACWGLIGLFIAPLYAHGFTPWDVVAIRGIFSFVILILIMTIFYRDQLRTRVKDHFYFGGAGIFSIAFFNYFYFEVFSQSSLSLAVTLLYTGPLFVTILSRLFFKESLTIRKGIALALAVIGCAFVVGLLPFGQEGIPMNILLMGILSGFCYALYSIFSKPITKRYSALTITMYTFLYTSIFMLLTSDIMKKTSQFQHLDVLVYAVLLALVTTVAAYLLYSSGLKYLEASKASILATIEPIVAVLTGVLFLGENLRPWQVLGIALVLYSAILVAKKRSRVKKTVDMKQYEIH</sequence>
<accession>A0A1G8QR13</accession>
<feature type="transmembrane region" description="Helical" evidence="6">
    <location>
        <begin position="144"/>
        <end position="163"/>
    </location>
</feature>
<evidence type="ECO:0000256" key="3">
    <source>
        <dbReference type="ARBA" id="ARBA00022692"/>
    </source>
</evidence>
<feature type="transmembrane region" description="Helical" evidence="6">
    <location>
        <begin position="21"/>
        <end position="42"/>
    </location>
</feature>
<keyword evidence="9" id="KW-1185">Reference proteome</keyword>
<keyword evidence="5 6" id="KW-0472">Membrane</keyword>
<dbReference type="PANTHER" id="PTHR32322">
    <property type="entry name" value="INNER MEMBRANE TRANSPORTER"/>
    <property type="match status" value="1"/>
</dbReference>
<evidence type="ECO:0000256" key="2">
    <source>
        <dbReference type="ARBA" id="ARBA00007362"/>
    </source>
</evidence>
<feature type="transmembrane region" description="Helical" evidence="6">
    <location>
        <begin position="231"/>
        <end position="250"/>
    </location>
</feature>
<feature type="transmembrane region" description="Helical" evidence="6">
    <location>
        <begin position="262"/>
        <end position="281"/>
    </location>
</feature>
<reference evidence="8 9" key="1">
    <citation type="submission" date="2016-10" db="EMBL/GenBank/DDBJ databases">
        <authorList>
            <person name="de Groot N.N."/>
        </authorList>
    </citation>
    <scope>NUCLEOTIDE SEQUENCE [LARGE SCALE GENOMIC DNA]</scope>
    <source>
        <strain evidence="9">P4B,CCM 7963,CECT 7998,DSM 25260,IBRC-M 10614,KCTC 13821</strain>
    </source>
</reference>
<dbReference type="AlphaFoldDB" id="A0A1G8QR13"/>
<dbReference type="GO" id="GO:0016020">
    <property type="term" value="C:membrane"/>
    <property type="evidence" value="ECO:0007669"/>
    <property type="project" value="UniProtKB-SubCell"/>
</dbReference>
<proteinExistence type="inferred from homology"/>
<feature type="transmembrane region" description="Helical" evidence="6">
    <location>
        <begin position="86"/>
        <end position="104"/>
    </location>
</feature>
<organism evidence="8 9">
    <name type="scientific">Alteribacillus bidgolensis</name>
    <dbReference type="NCBI Taxonomy" id="930129"/>
    <lineage>
        <taxon>Bacteria</taxon>
        <taxon>Bacillati</taxon>
        <taxon>Bacillota</taxon>
        <taxon>Bacilli</taxon>
        <taxon>Bacillales</taxon>
        <taxon>Bacillaceae</taxon>
        <taxon>Alteribacillus</taxon>
    </lineage>
</organism>
<feature type="transmembrane region" description="Helical" evidence="6">
    <location>
        <begin position="54"/>
        <end position="74"/>
    </location>
</feature>
<keyword evidence="4 6" id="KW-1133">Transmembrane helix</keyword>
<feature type="domain" description="EamA" evidence="7">
    <location>
        <begin position="171"/>
        <end position="303"/>
    </location>
</feature>
<dbReference type="InterPro" id="IPR037185">
    <property type="entry name" value="EmrE-like"/>
</dbReference>
<evidence type="ECO:0000313" key="9">
    <source>
        <dbReference type="Proteomes" id="UP000199017"/>
    </source>
</evidence>
<dbReference type="InterPro" id="IPR050638">
    <property type="entry name" value="AA-Vitamin_Transporters"/>
</dbReference>
<feature type="domain" description="EamA" evidence="7">
    <location>
        <begin position="23"/>
        <end position="157"/>
    </location>
</feature>
<comment type="subcellular location">
    <subcellularLocation>
        <location evidence="1">Endomembrane system</location>
        <topology evidence="1">Multi-pass membrane protein</topology>
    </subcellularLocation>
</comment>
<dbReference type="Pfam" id="PF00892">
    <property type="entry name" value="EamA"/>
    <property type="match status" value="2"/>
</dbReference>
<dbReference type="Gene3D" id="1.10.3730.20">
    <property type="match status" value="2"/>
</dbReference>
<feature type="transmembrane region" description="Helical" evidence="6">
    <location>
        <begin position="169"/>
        <end position="188"/>
    </location>
</feature>
<dbReference type="EMBL" id="FNDU01000021">
    <property type="protein sequence ID" value="SDJ07162.1"/>
    <property type="molecule type" value="Genomic_DNA"/>
</dbReference>
<evidence type="ECO:0000256" key="4">
    <source>
        <dbReference type="ARBA" id="ARBA00022989"/>
    </source>
</evidence>
<evidence type="ECO:0000256" key="6">
    <source>
        <dbReference type="SAM" id="Phobius"/>
    </source>
</evidence>
<evidence type="ECO:0000256" key="1">
    <source>
        <dbReference type="ARBA" id="ARBA00004127"/>
    </source>
</evidence>